<dbReference type="GO" id="GO:0003735">
    <property type="term" value="F:structural constituent of ribosome"/>
    <property type="evidence" value="ECO:0007669"/>
    <property type="project" value="InterPro"/>
</dbReference>
<dbReference type="InterPro" id="IPR008991">
    <property type="entry name" value="Translation_prot_SH3-like_sf"/>
</dbReference>
<dbReference type="OMA" id="VCLNIRQ"/>
<dbReference type="OrthoDB" id="432645at2759"/>
<evidence type="ECO:0000313" key="4">
    <source>
        <dbReference type="EMBL" id="KIV92300.1"/>
    </source>
</evidence>
<keyword evidence="3" id="KW-0687">Ribonucleoprotein</keyword>
<evidence type="ECO:0000256" key="2">
    <source>
        <dbReference type="ARBA" id="ARBA00022980"/>
    </source>
</evidence>
<dbReference type="Gene3D" id="2.30.30.790">
    <property type="match status" value="1"/>
</dbReference>
<dbReference type="SUPFAM" id="SSF50104">
    <property type="entry name" value="Translation proteins SH3-like domain"/>
    <property type="match status" value="1"/>
</dbReference>
<dbReference type="VEuPathDB" id="FungiDB:PV10_06752"/>
<dbReference type="GO" id="GO:0006412">
    <property type="term" value="P:translation"/>
    <property type="evidence" value="ECO:0007669"/>
    <property type="project" value="InterPro"/>
</dbReference>
<keyword evidence="2 4" id="KW-0689">Ribosomal protein</keyword>
<dbReference type="GeneID" id="27324597"/>
<dbReference type="Pfam" id="PF01245">
    <property type="entry name" value="Ribosomal_L19"/>
    <property type="match status" value="1"/>
</dbReference>
<proteinExistence type="inferred from homology"/>
<dbReference type="STRING" id="212818.A0A0D1WSY8"/>
<dbReference type="Proteomes" id="UP000054302">
    <property type="component" value="Unassembled WGS sequence"/>
</dbReference>
<accession>A0A0D1WSY8</accession>
<dbReference type="PANTHER" id="PTHR15680">
    <property type="entry name" value="RIBOSOMAL PROTEIN L19"/>
    <property type="match status" value="1"/>
</dbReference>
<dbReference type="HOGENOM" id="CLU_076387_0_0_1"/>
<evidence type="ECO:0000256" key="3">
    <source>
        <dbReference type="ARBA" id="ARBA00023274"/>
    </source>
</evidence>
<dbReference type="GO" id="GO:0005762">
    <property type="term" value="C:mitochondrial large ribosomal subunit"/>
    <property type="evidence" value="ECO:0007669"/>
    <property type="project" value="TreeGrafter"/>
</dbReference>
<protein>
    <submittedName>
        <fullName evidence="4">Ribosomal protein L19</fullName>
    </submittedName>
</protein>
<evidence type="ECO:0000313" key="5">
    <source>
        <dbReference type="Proteomes" id="UP000054302"/>
    </source>
</evidence>
<gene>
    <name evidence="4" type="ORF">PV10_06752</name>
</gene>
<evidence type="ECO:0000256" key="1">
    <source>
        <dbReference type="ARBA" id="ARBA00005781"/>
    </source>
</evidence>
<organism evidence="4 5">
    <name type="scientific">Exophiala mesophila</name>
    <name type="common">Black yeast-like fungus</name>
    <dbReference type="NCBI Taxonomy" id="212818"/>
    <lineage>
        <taxon>Eukaryota</taxon>
        <taxon>Fungi</taxon>
        <taxon>Dikarya</taxon>
        <taxon>Ascomycota</taxon>
        <taxon>Pezizomycotina</taxon>
        <taxon>Eurotiomycetes</taxon>
        <taxon>Chaetothyriomycetidae</taxon>
        <taxon>Chaetothyriales</taxon>
        <taxon>Herpotrichiellaceae</taxon>
        <taxon>Exophiala</taxon>
    </lineage>
</organism>
<dbReference type="EMBL" id="KN847523">
    <property type="protein sequence ID" value="KIV92300.1"/>
    <property type="molecule type" value="Genomic_DNA"/>
</dbReference>
<comment type="similarity">
    <text evidence="1">Belongs to the bacterial ribosomal protein bL19 family.</text>
</comment>
<dbReference type="InterPro" id="IPR001857">
    <property type="entry name" value="Ribosomal_bL19"/>
</dbReference>
<dbReference type="PANTHER" id="PTHR15680:SF9">
    <property type="entry name" value="LARGE RIBOSOMAL SUBUNIT PROTEIN BL19M"/>
    <property type="match status" value="1"/>
</dbReference>
<reference evidence="4 5" key="1">
    <citation type="submission" date="2015-01" db="EMBL/GenBank/DDBJ databases">
        <title>The Genome Sequence of Exophiala mesophila CBS40295.</title>
        <authorList>
            <consortium name="The Broad Institute Genomics Platform"/>
            <person name="Cuomo C."/>
            <person name="de Hoog S."/>
            <person name="Gorbushina A."/>
            <person name="Stielow B."/>
            <person name="Teixiera M."/>
            <person name="Abouelleil A."/>
            <person name="Chapman S.B."/>
            <person name="Priest M."/>
            <person name="Young S.K."/>
            <person name="Wortman J."/>
            <person name="Nusbaum C."/>
            <person name="Birren B."/>
        </authorList>
    </citation>
    <scope>NUCLEOTIDE SEQUENCE [LARGE SCALE GENOMIC DNA]</scope>
    <source>
        <strain evidence="4 5">CBS 40295</strain>
    </source>
</reference>
<keyword evidence="5" id="KW-1185">Reference proteome</keyword>
<dbReference type="InterPro" id="IPR038657">
    <property type="entry name" value="Ribosomal_bL19_sf"/>
</dbReference>
<sequence length="268" mass="30730">MQFISIRRDSISTITTRLIIAFSFFHLRYLDSQLRMSHTLTPRASACCRRVLFSDVVPQRQFRRSLVQIQTAPVPKLDVPADLPKQFWPQLTPRLRPDFKKREIIVHPAVPSEAQKCKNPVALIDSQQLSQLDPTGARSRLFDTTNKECVKVGDILLTTFKSGEPFSGVVLAIKGSGPHTSVLLRNQLTKIGTEMLIKVHSPLVQSMEVAWRVPKRKRKARLYYMRRPDHDMGSVQKVVDQYLRQRALLTGTKRTSQFADRSKKGKRR</sequence>
<dbReference type="RefSeq" id="XP_016223874.1">
    <property type="nucleotide sequence ID" value="XM_016371581.1"/>
</dbReference>
<name>A0A0D1WSY8_EXOME</name>
<dbReference type="AlphaFoldDB" id="A0A0D1WSY8"/>